<sequence length="296" mass="33367">MSKNNDHHIIKKSVYLYTNYRSDRMEANEYSINARYWGAISQNLDEFVCPSPVNIPEWASGTARWLGEGASVLEIGPGRGDLAFRTLSERSTIRDYHLADVSPDILAYVLARLEPVKGSTTVTTLQADLNRPDALHTLPPASIDRIILLNVFGYLDPDTALEQFRTALRPGGFLRFTVGDFEFFSHSGDYDAGLNRQLVTKKRRQIGTEVQPAGFTTNENGEQVPVFGYRRGYSREEITGMLASHGFADIDIQTVVIPLELWQRFRSGKSASPQQQSLENRWSGRPIWDVIARREA</sequence>
<proteinExistence type="predicted"/>
<keyword evidence="2" id="KW-0808">Transferase</keyword>
<dbReference type="KEGG" id="mpl:Mpal_0647"/>
<organism evidence="2 3">
    <name type="scientific">Methanosphaerula palustris (strain ATCC BAA-1556 / DSM 19958 / E1-9c)</name>
    <dbReference type="NCBI Taxonomy" id="521011"/>
    <lineage>
        <taxon>Archaea</taxon>
        <taxon>Methanobacteriati</taxon>
        <taxon>Methanobacteriota</taxon>
        <taxon>Stenosarchaea group</taxon>
        <taxon>Methanomicrobia</taxon>
        <taxon>Methanomicrobiales</taxon>
        <taxon>Methanoregulaceae</taxon>
        <taxon>Methanosphaerula</taxon>
    </lineage>
</organism>
<dbReference type="EMBL" id="CP001338">
    <property type="protein sequence ID" value="ACL16017.1"/>
    <property type="molecule type" value="Genomic_DNA"/>
</dbReference>
<evidence type="ECO:0000313" key="2">
    <source>
        <dbReference type="EMBL" id="ACL16017.1"/>
    </source>
</evidence>
<dbReference type="HOGENOM" id="CLU_938803_0_0_2"/>
<evidence type="ECO:0000259" key="1">
    <source>
        <dbReference type="Pfam" id="PF08242"/>
    </source>
</evidence>
<name>B8GFG9_METPE</name>
<dbReference type="eggNOG" id="arCOG02702">
    <property type="taxonomic scope" value="Archaea"/>
</dbReference>
<dbReference type="Pfam" id="PF08242">
    <property type="entry name" value="Methyltransf_12"/>
    <property type="match status" value="1"/>
</dbReference>
<dbReference type="GO" id="GO:0008168">
    <property type="term" value="F:methyltransferase activity"/>
    <property type="evidence" value="ECO:0007669"/>
    <property type="project" value="UniProtKB-KW"/>
</dbReference>
<gene>
    <name evidence="2" type="ordered locus">Mpal_0647</name>
</gene>
<keyword evidence="3" id="KW-1185">Reference proteome</keyword>
<dbReference type="CDD" id="cd02440">
    <property type="entry name" value="AdoMet_MTases"/>
    <property type="match status" value="1"/>
</dbReference>
<evidence type="ECO:0000313" key="3">
    <source>
        <dbReference type="Proteomes" id="UP000002457"/>
    </source>
</evidence>
<dbReference type="InterPro" id="IPR029063">
    <property type="entry name" value="SAM-dependent_MTases_sf"/>
</dbReference>
<dbReference type="STRING" id="521011.Mpal_0647"/>
<protein>
    <submittedName>
        <fullName evidence="2">Methyltransferase type 12</fullName>
    </submittedName>
</protein>
<dbReference type="AlphaFoldDB" id="B8GFG9"/>
<dbReference type="InterPro" id="IPR013217">
    <property type="entry name" value="Methyltransf_12"/>
</dbReference>
<accession>B8GFG9</accession>
<dbReference type="Gene3D" id="3.40.50.150">
    <property type="entry name" value="Vaccinia Virus protein VP39"/>
    <property type="match status" value="1"/>
</dbReference>
<dbReference type="Proteomes" id="UP000002457">
    <property type="component" value="Chromosome"/>
</dbReference>
<dbReference type="SUPFAM" id="SSF53335">
    <property type="entry name" value="S-adenosyl-L-methionine-dependent methyltransferases"/>
    <property type="match status" value="1"/>
</dbReference>
<dbReference type="GO" id="GO:0032259">
    <property type="term" value="P:methylation"/>
    <property type="evidence" value="ECO:0007669"/>
    <property type="project" value="UniProtKB-KW"/>
</dbReference>
<reference evidence="2 3" key="1">
    <citation type="journal article" date="2015" name="Genome Announc.">
        <title>Complete Genome Sequence of Methanosphaerula palustris E1-9CT, a Hydrogenotrophic Methanogen Isolated from a Minerotrophic Fen Peatland.</title>
        <authorList>
            <person name="Cadillo-Quiroz H."/>
            <person name="Browne P."/>
            <person name="Kyrpides N."/>
            <person name="Woyke T."/>
            <person name="Goodwin L."/>
            <person name="Detter C."/>
            <person name="Yavitt J.B."/>
            <person name="Zinder S.H."/>
        </authorList>
    </citation>
    <scope>NUCLEOTIDE SEQUENCE [LARGE SCALE GENOMIC DNA]</scope>
    <source>
        <strain evidence="3">ATCC BAA-1556 / DSM 19958 / E1-9c</strain>
    </source>
</reference>
<keyword evidence="2" id="KW-0489">Methyltransferase</keyword>
<feature type="domain" description="Methyltransferase type 12" evidence="1">
    <location>
        <begin position="73"/>
        <end position="174"/>
    </location>
</feature>